<reference evidence="2" key="1">
    <citation type="journal article" date="2023" name="G3 (Bethesda)">
        <title>Genome assembly and association tests identify interacting loci associated with vigor, precocity, and sex in interspecific pistachio rootstocks.</title>
        <authorList>
            <person name="Palmer W."/>
            <person name="Jacygrad E."/>
            <person name="Sagayaradj S."/>
            <person name="Cavanaugh K."/>
            <person name="Han R."/>
            <person name="Bertier L."/>
            <person name="Beede B."/>
            <person name="Kafkas S."/>
            <person name="Golino D."/>
            <person name="Preece J."/>
            <person name="Michelmore R."/>
        </authorList>
    </citation>
    <scope>NUCLEOTIDE SEQUENCE [LARGE SCALE GENOMIC DNA]</scope>
</reference>
<proteinExistence type="predicted"/>
<protein>
    <submittedName>
        <fullName evidence="1">Uncharacterized protein</fullName>
    </submittedName>
</protein>
<evidence type="ECO:0000313" key="2">
    <source>
        <dbReference type="Proteomes" id="UP001164250"/>
    </source>
</evidence>
<gene>
    <name evidence="1" type="ORF">Patl1_06082</name>
</gene>
<name>A0ACC1BTL9_9ROSI</name>
<comment type="caution">
    <text evidence="1">The sequence shown here is derived from an EMBL/GenBank/DDBJ whole genome shotgun (WGS) entry which is preliminary data.</text>
</comment>
<dbReference type="EMBL" id="CM047899">
    <property type="protein sequence ID" value="KAJ0102294.1"/>
    <property type="molecule type" value="Genomic_DNA"/>
</dbReference>
<sequence length="51" mass="5554">MTTNIPPHNLGELVDMLCVLLHNPEATLPKLLEFMPGPDFPTGGLIMRNPG</sequence>
<dbReference type="Proteomes" id="UP001164250">
    <property type="component" value="Chromosome 3"/>
</dbReference>
<keyword evidence="2" id="KW-1185">Reference proteome</keyword>
<evidence type="ECO:0000313" key="1">
    <source>
        <dbReference type="EMBL" id="KAJ0102294.1"/>
    </source>
</evidence>
<organism evidence="1 2">
    <name type="scientific">Pistacia atlantica</name>
    <dbReference type="NCBI Taxonomy" id="434234"/>
    <lineage>
        <taxon>Eukaryota</taxon>
        <taxon>Viridiplantae</taxon>
        <taxon>Streptophyta</taxon>
        <taxon>Embryophyta</taxon>
        <taxon>Tracheophyta</taxon>
        <taxon>Spermatophyta</taxon>
        <taxon>Magnoliopsida</taxon>
        <taxon>eudicotyledons</taxon>
        <taxon>Gunneridae</taxon>
        <taxon>Pentapetalae</taxon>
        <taxon>rosids</taxon>
        <taxon>malvids</taxon>
        <taxon>Sapindales</taxon>
        <taxon>Anacardiaceae</taxon>
        <taxon>Pistacia</taxon>
    </lineage>
</organism>
<accession>A0ACC1BTL9</accession>